<dbReference type="Gene3D" id="1.25.40.20">
    <property type="entry name" value="Ankyrin repeat-containing domain"/>
    <property type="match status" value="1"/>
</dbReference>
<evidence type="ECO:0000256" key="2">
    <source>
        <dbReference type="ARBA" id="ARBA00023043"/>
    </source>
</evidence>
<dbReference type="OrthoDB" id="291883at2759"/>
<name>A0A0V0QJH9_PSEPJ</name>
<evidence type="ECO:0000313" key="4">
    <source>
        <dbReference type="EMBL" id="KRX02268.1"/>
    </source>
</evidence>
<dbReference type="GO" id="GO:0000976">
    <property type="term" value="F:transcription cis-regulatory region binding"/>
    <property type="evidence" value="ECO:0007669"/>
    <property type="project" value="TreeGrafter"/>
</dbReference>
<gene>
    <name evidence="4" type="ORF">PPERSA_04890</name>
</gene>
<dbReference type="Pfam" id="PF12796">
    <property type="entry name" value="Ank_2"/>
    <property type="match status" value="1"/>
</dbReference>
<protein>
    <submittedName>
        <fullName evidence="4">Ankyrin repeat-containing domain</fullName>
    </submittedName>
</protein>
<dbReference type="InterPro" id="IPR050663">
    <property type="entry name" value="Ankyrin-SOCS_Box"/>
</dbReference>
<dbReference type="GO" id="GO:0005634">
    <property type="term" value="C:nucleus"/>
    <property type="evidence" value="ECO:0007669"/>
    <property type="project" value="TreeGrafter"/>
</dbReference>
<keyword evidence="5" id="KW-1185">Reference proteome</keyword>
<dbReference type="InterPro" id="IPR036770">
    <property type="entry name" value="Ankyrin_rpt-contain_sf"/>
</dbReference>
<evidence type="ECO:0000313" key="5">
    <source>
        <dbReference type="Proteomes" id="UP000054937"/>
    </source>
</evidence>
<feature type="repeat" description="ANK" evidence="3">
    <location>
        <begin position="89"/>
        <end position="121"/>
    </location>
</feature>
<comment type="caution">
    <text evidence="4">The sequence shown here is derived from an EMBL/GenBank/DDBJ whole genome shotgun (WGS) entry which is preliminary data.</text>
</comment>
<dbReference type="SUPFAM" id="SSF48403">
    <property type="entry name" value="Ankyrin repeat"/>
    <property type="match status" value="1"/>
</dbReference>
<reference evidence="4 5" key="1">
    <citation type="journal article" date="2015" name="Sci. Rep.">
        <title>Genome of the facultative scuticociliatosis pathogen Pseudocohnilembus persalinus provides insight into its virulence through horizontal gene transfer.</title>
        <authorList>
            <person name="Xiong J."/>
            <person name="Wang G."/>
            <person name="Cheng J."/>
            <person name="Tian M."/>
            <person name="Pan X."/>
            <person name="Warren A."/>
            <person name="Jiang C."/>
            <person name="Yuan D."/>
            <person name="Miao W."/>
        </authorList>
    </citation>
    <scope>NUCLEOTIDE SEQUENCE [LARGE SCALE GENOMIC DNA]</scope>
    <source>
        <strain evidence="4">36N120E</strain>
    </source>
</reference>
<dbReference type="PANTHER" id="PTHR24193:SF121">
    <property type="entry name" value="ADA2A-CONTAINING COMPLEX COMPONENT 3, ISOFORM D"/>
    <property type="match status" value="1"/>
</dbReference>
<evidence type="ECO:0000256" key="3">
    <source>
        <dbReference type="PROSITE-ProRule" id="PRU00023"/>
    </source>
</evidence>
<proteinExistence type="predicted"/>
<dbReference type="EMBL" id="LDAU01000156">
    <property type="protein sequence ID" value="KRX02268.1"/>
    <property type="molecule type" value="Genomic_DNA"/>
</dbReference>
<dbReference type="InterPro" id="IPR002110">
    <property type="entry name" value="Ankyrin_rpt"/>
</dbReference>
<organism evidence="4 5">
    <name type="scientific">Pseudocohnilembus persalinus</name>
    <name type="common">Ciliate</name>
    <dbReference type="NCBI Taxonomy" id="266149"/>
    <lineage>
        <taxon>Eukaryota</taxon>
        <taxon>Sar</taxon>
        <taxon>Alveolata</taxon>
        <taxon>Ciliophora</taxon>
        <taxon>Intramacronucleata</taxon>
        <taxon>Oligohymenophorea</taxon>
        <taxon>Scuticociliatia</taxon>
        <taxon>Philasterida</taxon>
        <taxon>Pseudocohnilembidae</taxon>
        <taxon>Pseudocohnilembus</taxon>
    </lineage>
</organism>
<dbReference type="GO" id="GO:0045944">
    <property type="term" value="P:positive regulation of transcription by RNA polymerase II"/>
    <property type="evidence" value="ECO:0007669"/>
    <property type="project" value="TreeGrafter"/>
</dbReference>
<dbReference type="InParanoid" id="A0A0V0QJH9"/>
<dbReference type="SMART" id="SM00248">
    <property type="entry name" value="ANK"/>
    <property type="match status" value="2"/>
</dbReference>
<dbReference type="Proteomes" id="UP000054937">
    <property type="component" value="Unassembled WGS sequence"/>
</dbReference>
<accession>A0A0V0QJH9</accession>
<dbReference type="AlphaFoldDB" id="A0A0V0QJH9"/>
<dbReference type="PROSITE" id="PS50297">
    <property type="entry name" value="ANK_REP_REGION"/>
    <property type="match status" value="1"/>
</dbReference>
<evidence type="ECO:0000256" key="1">
    <source>
        <dbReference type="ARBA" id="ARBA00022737"/>
    </source>
</evidence>
<dbReference type="PROSITE" id="PS50088">
    <property type="entry name" value="ANK_REPEAT"/>
    <property type="match status" value="1"/>
</dbReference>
<dbReference type="PANTHER" id="PTHR24193">
    <property type="entry name" value="ANKYRIN REPEAT PROTEIN"/>
    <property type="match status" value="1"/>
</dbReference>
<keyword evidence="2 3" id="KW-0040">ANK repeat</keyword>
<sequence length="224" mass="26696">MAEMKINKQDFYGENIDIVKNIKYQTLDQTKNINKDLKSWYDSIKNIPEKPLDGRALVLMTEKQKENNYQSVEKMLDKCRYHVYDIDICEETALHWAAKRGLQKIVDLLLQYNCDVNAKDHLGRTPLYYSLRSGHSLIAIQLLRHRAVPWTYNSNYKYDNLIFGQNNKVSQECRLIFRTSQKINFLAYLTPTHKQEKLWEDSQHFFEQDLEAFKRGELKIQSYF</sequence>
<keyword evidence="1" id="KW-0677">Repeat</keyword>